<feature type="domain" description="G-protein coupled receptors family 1 profile" evidence="10">
    <location>
        <begin position="76"/>
        <end position="354"/>
    </location>
</feature>
<evidence type="ECO:0000256" key="9">
    <source>
        <dbReference type="SAM" id="Phobius"/>
    </source>
</evidence>
<dbReference type="Pfam" id="PF00001">
    <property type="entry name" value="7tm_1"/>
    <property type="match status" value="1"/>
</dbReference>
<dbReference type="CDD" id="cd00637">
    <property type="entry name" value="7tm_classA_rhodopsin-like"/>
    <property type="match status" value="1"/>
</dbReference>
<feature type="transmembrane region" description="Helical" evidence="9">
    <location>
        <begin position="176"/>
        <end position="196"/>
    </location>
</feature>
<dbReference type="EMBL" id="MTYJ01000090">
    <property type="protein sequence ID" value="OQV15371.1"/>
    <property type="molecule type" value="Genomic_DNA"/>
</dbReference>
<evidence type="ECO:0000256" key="6">
    <source>
        <dbReference type="ARBA" id="ARBA00023170"/>
    </source>
</evidence>
<keyword evidence="6 11" id="KW-0675">Receptor</keyword>
<evidence type="ECO:0000256" key="7">
    <source>
        <dbReference type="ARBA" id="ARBA00023224"/>
    </source>
</evidence>
<keyword evidence="3 9" id="KW-1133">Transmembrane helix</keyword>
<dbReference type="InterPro" id="IPR000276">
    <property type="entry name" value="GPCR_Rhodpsn"/>
</dbReference>
<dbReference type="InterPro" id="IPR017452">
    <property type="entry name" value="GPCR_Rhodpsn_7TM"/>
</dbReference>
<dbReference type="GO" id="GO:0005886">
    <property type="term" value="C:plasma membrane"/>
    <property type="evidence" value="ECO:0007669"/>
    <property type="project" value="TreeGrafter"/>
</dbReference>
<keyword evidence="12" id="KW-1185">Reference proteome</keyword>
<evidence type="ECO:0000256" key="2">
    <source>
        <dbReference type="ARBA" id="ARBA00022692"/>
    </source>
</evidence>
<proteinExistence type="predicted"/>
<dbReference type="SUPFAM" id="SSF81321">
    <property type="entry name" value="Family A G protein-coupled receptor-like"/>
    <property type="match status" value="1"/>
</dbReference>
<dbReference type="PANTHER" id="PTHR45695">
    <property type="entry name" value="LEUCOKININ RECEPTOR-RELATED"/>
    <property type="match status" value="1"/>
</dbReference>
<feature type="region of interest" description="Disordered" evidence="8">
    <location>
        <begin position="431"/>
        <end position="451"/>
    </location>
</feature>
<evidence type="ECO:0000259" key="10">
    <source>
        <dbReference type="PROSITE" id="PS50262"/>
    </source>
</evidence>
<dbReference type="Proteomes" id="UP000192578">
    <property type="component" value="Unassembled WGS sequence"/>
</dbReference>
<gene>
    <name evidence="11" type="ORF">BV898_10477</name>
</gene>
<comment type="subcellular location">
    <subcellularLocation>
        <location evidence="1">Membrane</location>
        <topology evidence="1">Multi-pass membrane protein</topology>
    </subcellularLocation>
</comment>
<keyword evidence="2 9" id="KW-0812">Transmembrane</keyword>
<accession>A0A1W0WJH4</accession>
<evidence type="ECO:0000256" key="5">
    <source>
        <dbReference type="ARBA" id="ARBA00023136"/>
    </source>
</evidence>
<evidence type="ECO:0000256" key="4">
    <source>
        <dbReference type="ARBA" id="ARBA00023040"/>
    </source>
</evidence>
<comment type="caution">
    <text evidence="11">The sequence shown here is derived from an EMBL/GenBank/DDBJ whole genome shotgun (WGS) entry which is preliminary data.</text>
</comment>
<feature type="transmembrane region" description="Helical" evidence="9">
    <location>
        <begin position="335"/>
        <end position="357"/>
    </location>
</feature>
<dbReference type="Gene3D" id="1.20.1070.10">
    <property type="entry name" value="Rhodopsin 7-helix transmembrane proteins"/>
    <property type="match status" value="1"/>
</dbReference>
<feature type="transmembrane region" description="Helical" evidence="9">
    <location>
        <begin position="99"/>
        <end position="118"/>
    </location>
</feature>
<feature type="transmembrane region" description="Helical" evidence="9">
    <location>
        <begin position="294"/>
        <end position="315"/>
    </location>
</feature>
<dbReference type="GO" id="GO:0004930">
    <property type="term" value="F:G protein-coupled receptor activity"/>
    <property type="evidence" value="ECO:0007669"/>
    <property type="project" value="UniProtKB-KW"/>
</dbReference>
<protein>
    <submittedName>
        <fullName evidence="11">Neuropeptide Y receptor</fullName>
    </submittedName>
</protein>
<name>A0A1W0WJH4_HYPEX</name>
<dbReference type="PANTHER" id="PTHR45695:SF9">
    <property type="entry name" value="LEUCOKININ RECEPTOR"/>
    <property type="match status" value="1"/>
</dbReference>
<dbReference type="OrthoDB" id="5975505at2759"/>
<dbReference type="AlphaFoldDB" id="A0A1W0WJH4"/>
<reference evidence="12" key="1">
    <citation type="submission" date="2017-01" db="EMBL/GenBank/DDBJ databases">
        <title>Comparative genomics of anhydrobiosis in the tardigrade Hypsibius dujardini.</title>
        <authorList>
            <person name="Yoshida Y."/>
            <person name="Koutsovoulos G."/>
            <person name="Laetsch D."/>
            <person name="Stevens L."/>
            <person name="Kumar S."/>
            <person name="Horikawa D."/>
            <person name="Ishino K."/>
            <person name="Komine S."/>
            <person name="Tomita M."/>
            <person name="Blaxter M."/>
            <person name="Arakawa K."/>
        </authorList>
    </citation>
    <scope>NUCLEOTIDE SEQUENCE [LARGE SCALE GENOMIC DNA]</scope>
    <source>
        <strain evidence="12">Z151</strain>
    </source>
</reference>
<organism evidence="11 12">
    <name type="scientific">Hypsibius exemplaris</name>
    <name type="common">Freshwater tardigrade</name>
    <dbReference type="NCBI Taxonomy" id="2072580"/>
    <lineage>
        <taxon>Eukaryota</taxon>
        <taxon>Metazoa</taxon>
        <taxon>Ecdysozoa</taxon>
        <taxon>Tardigrada</taxon>
        <taxon>Eutardigrada</taxon>
        <taxon>Parachela</taxon>
        <taxon>Hypsibioidea</taxon>
        <taxon>Hypsibiidae</taxon>
        <taxon>Hypsibius</taxon>
    </lineage>
</organism>
<feature type="transmembrane region" description="Helical" evidence="9">
    <location>
        <begin position="63"/>
        <end position="87"/>
    </location>
</feature>
<evidence type="ECO:0000256" key="1">
    <source>
        <dbReference type="ARBA" id="ARBA00004141"/>
    </source>
</evidence>
<evidence type="ECO:0000256" key="8">
    <source>
        <dbReference type="SAM" id="MobiDB-lite"/>
    </source>
</evidence>
<evidence type="ECO:0000313" key="11">
    <source>
        <dbReference type="EMBL" id="OQV15371.1"/>
    </source>
</evidence>
<evidence type="ECO:0000256" key="3">
    <source>
        <dbReference type="ARBA" id="ARBA00022989"/>
    </source>
</evidence>
<dbReference type="PRINTS" id="PR00237">
    <property type="entry name" value="GPCRRHODOPSN"/>
</dbReference>
<keyword evidence="5 9" id="KW-0472">Membrane</keyword>
<evidence type="ECO:0000313" key="12">
    <source>
        <dbReference type="Proteomes" id="UP000192578"/>
    </source>
</evidence>
<dbReference type="PROSITE" id="PS50262">
    <property type="entry name" value="G_PROTEIN_RECEP_F1_2"/>
    <property type="match status" value="1"/>
</dbReference>
<keyword evidence="4" id="KW-0297">G-protein coupled receptor</keyword>
<feature type="transmembrane region" description="Helical" evidence="9">
    <location>
        <begin position="240"/>
        <end position="263"/>
    </location>
</feature>
<feature type="transmembrane region" description="Helical" evidence="9">
    <location>
        <begin position="138"/>
        <end position="164"/>
    </location>
</feature>
<sequence length="451" mass="50507">MSPNQSNLTLMMPAELCQDRGGGLGDADFSNISFCEFFPEQCGEQGAARAFVKLAAWEFVTKLIFYLFVFLASFAGNVMVIAVVYLYRAKMQSSAYIYLLNLSVGGLIIALGCMWPYFIVSVAHEYPLGEALCKIHPFLQLTSMVSSVLTLATISLDQFVAVAFPIQARFTRRLRPIWVITGIWIVSAIVSVPFLITKQHIEYRFSDHSQLSCAEAWPAVWIVDPTSGRCTKQEPSKTTYYTFISTALFFFPVGIMIMAYTVIMCKVWSSHIPGDHHQEHNQAHARSKSKIVKLVAAVLVGFVICWMPLQIIILFERYNTFRADSDGLPTWFSEFSYFAHFIAYANSAINPLIYCFLNGKFRQGFIAVLTCHKARRKGSLADCNATQVAFSGLLRNDAPSRKGSRAVSFHISNNSSFCNGHTDDERASKVSLDNVEETERTLNRSAHPVFG</sequence>
<keyword evidence="7" id="KW-0807">Transducer</keyword>